<organism evidence="1 2">
    <name type="scientific">Rhizophagus irregularis</name>
    <dbReference type="NCBI Taxonomy" id="588596"/>
    <lineage>
        <taxon>Eukaryota</taxon>
        <taxon>Fungi</taxon>
        <taxon>Fungi incertae sedis</taxon>
        <taxon>Mucoromycota</taxon>
        <taxon>Glomeromycotina</taxon>
        <taxon>Glomeromycetes</taxon>
        <taxon>Glomerales</taxon>
        <taxon>Glomeraceae</taxon>
        <taxon>Rhizophagus</taxon>
    </lineage>
</organism>
<name>A0A2N0NJE8_9GLOM</name>
<gene>
    <name evidence="1" type="ORF">RhiirA5_438215</name>
</gene>
<proteinExistence type="predicted"/>
<reference evidence="1 2" key="1">
    <citation type="submission" date="2016-04" db="EMBL/GenBank/DDBJ databases">
        <title>Genome analyses suggest a sexual origin of heterokaryosis in a supposedly ancient asexual fungus.</title>
        <authorList>
            <person name="Ropars J."/>
            <person name="Sedzielewska K."/>
            <person name="Noel J."/>
            <person name="Charron P."/>
            <person name="Farinelli L."/>
            <person name="Marton T."/>
            <person name="Kruger M."/>
            <person name="Pelin A."/>
            <person name="Brachmann A."/>
            <person name="Corradi N."/>
        </authorList>
    </citation>
    <scope>NUCLEOTIDE SEQUENCE [LARGE SCALE GENOMIC DNA]</scope>
    <source>
        <strain evidence="1 2">A5</strain>
    </source>
</reference>
<dbReference type="Proteomes" id="UP000232722">
    <property type="component" value="Unassembled WGS sequence"/>
</dbReference>
<sequence>MGWDGIGDSPIPFNMGGKYSFERLFQRQRNLKQIPDSHIEAENEFWTPISKIKEAENLDSHIKVFPYEGKGIQKRILDSHIEGFGIPRFLKWERWTSLDEPTGRTSPYYYEIADHFTDEVPRFPPSSIYRVATSNGHPHGRTNE</sequence>
<protein>
    <submittedName>
        <fullName evidence="1">Uncharacterized protein</fullName>
    </submittedName>
</protein>
<dbReference type="AlphaFoldDB" id="A0A2N0NJE8"/>
<reference evidence="1 2" key="2">
    <citation type="submission" date="2017-09" db="EMBL/GenBank/DDBJ databases">
        <title>Extensive intraspecific genome diversity in a model arbuscular mycorrhizal fungus.</title>
        <authorList>
            <person name="Chen E.C."/>
            <person name="Morin E."/>
            <person name="Beaudet D."/>
            <person name="Noel J."/>
            <person name="Ndikumana S."/>
            <person name="Charron P."/>
            <person name="St-Onge C."/>
            <person name="Giorgi J."/>
            <person name="Grigoriev I.V."/>
            <person name="Roux C."/>
            <person name="Martin F.M."/>
            <person name="Corradi N."/>
        </authorList>
    </citation>
    <scope>NUCLEOTIDE SEQUENCE [LARGE SCALE GENOMIC DNA]</scope>
    <source>
        <strain evidence="1 2">A5</strain>
    </source>
</reference>
<evidence type="ECO:0000313" key="2">
    <source>
        <dbReference type="Proteomes" id="UP000232722"/>
    </source>
</evidence>
<accession>A0A2N0NJE8</accession>
<dbReference type="EMBL" id="LLXJ01005677">
    <property type="protein sequence ID" value="PKB94698.1"/>
    <property type="molecule type" value="Genomic_DNA"/>
</dbReference>
<comment type="caution">
    <text evidence="1">The sequence shown here is derived from an EMBL/GenBank/DDBJ whole genome shotgun (WGS) entry which is preliminary data.</text>
</comment>
<evidence type="ECO:0000313" key="1">
    <source>
        <dbReference type="EMBL" id="PKB94698.1"/>
    </source>
</evidence>